<keyword evidence="3" id="KW-1185">Reference proteome</keyword>
<evidence type="ECO:0000313" key="2">
    <source>
        <dbReference type="EMBL" id="PGH13166.1"/>
    </source>
</evidence>
<accession>A0A2B7XVC9</accession>
<protein>
    <submittedName>
        <fullName evidence="2">Uncharacterized protein</fullName>
    </submittedName>
</protein>
<comment type="caution">
    <text evidence="2">The sequence shown here is derived from an EMBL/GenBank/DDBJ whole genome shotgun (WGS) entry which is preliminary data.</text>
</comment>
<sequence length="94" mass="10455">MGSGQEDDKINFDKAGSRASVRHLPSKLSKLSRVKDVEDLSESHNSNIKKQANLHASVNIIVIINDNNSTIKPFYQHTLLAYNPLIVQSFHAKA</sequence>
<evidence type="ECO:0000313" key="3">
    <source>
        <dbReference type="Proteomes" id="UP000224634"/>
    </source>
</evidence>
<gene>
    <name evidence="2" type="ORF">AJ80_06412</name>
</gene>
<dbReference type="Proteomes" id="UP000224634">
    <property type="component" value="Unassembled WGS sequence"/>
</dbReference>
<organism evidence="2 3">
    <name type="scientific">Polytolypa hystricis (strain UAMH7299)</name>
    <dbReference type="NCBI Taxonomy" id="1447883"/>
    <lineage>
        <taxon>Eukaryota</taxon>
        <taxon>Fungi</taxon>
        <taxon>Dikarya</taxon>
        <taxon>Ascomycota</taxon>
        <taxon>Pezizomycotina</taxon>
        <taxon>Eurotiomycetes</taxon>
        <taxon>Eurotiomycetidae</taxon>
        <taxon>Onygenales</taxon>
        <taxon>Onygenales incertae sedis</taxon>
        <taxon>Polytolypa</taxon>
    </lineage>
</organism>
<reference evidence="2 3" key="1">
    <citation type="submission" date="2017-10" db="EMBL/GenBank/DDBJ databases">
        <title>Comparative genomics in systemic dimorphic fungi from Ajellomycetaceae.</title>
        <authorList>
            <person name="Munoz J.F."/>
            <person name="Mcewen J.G."/>
            <person name="Clay O.K."/>
            <person name="Cuomo C.A."/>
        </authorList>
    </citation>
    <scope>NUCLEOTIDE SEQUENCE [LARGE SCALE GENOMIC DNA]</scope>
    <source>
        <strain evidence="2 3">UAMH7299</strain>
    </source>
</reference>
<feature type="compositionally biased region" description="Basic and acidic residues" evidence="1">
    <location>
        <begin position="1"/>
        <end position="16"/>
    </location>
</feature>
<feature type="region of interest" description="Disordered" evidence="1">
    <location>
        <begin position="1"/>
        <end position="23"/>
    </location>
</feature>
<dbReference type="EMBL" id="PDNA01000107">
    <property type="protein sequence ID" value="PGH13166.1"/>
    <property type="molecule type" value="Genomic_DNA"/>
</dbReference>
<name>A0A2B7XVC9_POLH7</name>
<proteinExistence type="predicted"/>
<evidence type="ECO:0000256" key="1">
    <source>
        <dbReference type="SAM" id="MobiDB-lite"/>
    </source>
</evidence>
<dbReference type="AlphaFoldDB" id="A0A2B7XVC9"/>